<evidence type="ECO:0000313" key="3">
    <source>
        <dbReference type="Proteomes" id="UP001164929"/>
    </source>
</evidence>
<keyword evidence="1" id="KW-1133">Transmembrane helix</keyword>
<accession>A0AAD6MN64</accession>
<gene>
    <name evidence="2" type="ORF">NC653_021532</name>
</gene>
<sequence>MGSDQAGDRRANRAFTPNRYWYGIPAWISSQFSGRLANVFFLIIIIKHLLQWLLVELLSKI</sequence>
<evidence type="ECO:0000313" key="2">
    <source>
        <dbReference type="EMBL" id="KAJ6988639.1"/>
    </source>
</evidence>
<reference evidence="2" key="1">
    <citation type="journal article" date="2023" name="Mol. Ecol. Resour.">
        <title>Chromosome-level genome assembly of a triploid poplar Populus alba 'Berolinensis'.</title>
        <authorList>
            <person name="Chen S."/>
            <person name="Yu Y."/>
            <person name="Wang X."/>
            <person name="Wang S."/>
            <person name="Zhang T."/>
            <person name="Zhou Y."/>
            <person name="He R."/>
            <person name="Meng N."/>
            <person name="Wang Y."/>
            <person name="Liu W."/>
            <person name="Liu Z."/>
            <person name="Liu J."/>
            <person name="Guo Q."/>
            <person name="Huang H."/>
            <person name="Sederoff R.R."/>
            <person name="Wang G."/>
            <person name="Qu G."/>
            <person name="Chen S."/>
        </authorList>
    </citation>
    <scope>NUCLEOTIDE SEQUENCE</scope>
    <source>
        <strain evidence="2">SC-2020</strain>
    </source>
</reference>
<comment type="caution">
    <text evidence="2">The sequence shown here is derived from an EMBL/GenBank/DDBJ whole genome shotgun (WGS) entry which is preliminary data.</text>
</comment>
<keyword evidence="1" id="KW-0812">Transmembrane</keyword>
<dbReference type="Proteomes" id="UP001164929">
    <property type="component" value="Chromosome 8"/>
</dbReference>
<protein>
    <submittedName>
        <fullName evidence="2">Uncharacterized protein</fullName>
    </submittedName>
</protein>
<proteinExistence type="predicted"/>
<keyword evidence="3" id="KW-1185">Reference proteome</keyword>
<name>A0AAD6MN64_9ROSI</name>
<keyword evidence="1" id="KW-0472">Membrane</keyword>
<feature type="transmembrane region" description="Helical" evidence="1">
    <location>
        <begin position="36"/>
        <end position="55"/>
    </location>
</feature>
<dbReference type="EMBL" id="JAQIZT010000008">
    <property type="protein sequence ID" value="KAJ6988639.1"/>
    <property type="molecule type" value="Genomic_DNA"/>
</dbReference>
<organism evidence="2 3">
    <name type="scientific">Populus alba x Populus x berolinensis</name>
    <dbReference type="NCBI Taxonomy" id="444605"/>
    <lineage>
        <taxon>Eukaryota</taxon>
        <taxon>Viridiplantae</taxon>
        <taxon>Streptophyta</taxon>
        <taxon>Embryophyta</taxon>
        <taxon>Tracheophyta</taxon>
        <taxon>Spermatophyta</taxon>
        <taxon>Magnoliopsida</taxon>
        <taxon>eudicotyledons</taxon>
        <taxon>Gunneridae</taxon>
        <taxon>Pentapetalae</taxon>
        <taxon>rosids</taxon>
        <taxon>fabids</taxon>
        <taxon>Malpighiales</taxon>
        <taxon>Salicaceae</taxon>
        <taxon>Saliceae</taxon>
        <taxon>Populus</taxon>
    </lineage>
</organism>
<dbReference type="AlphaFoldDB" id="A0AAD6MN64"/>
<evidence type="ECO:0000256" key="1">
    <source>
        <dbReference type="SAM" id="Phobius"/>
    </source>
</evidence>